<keyword evidence="3" id="KW-1185">Reference proteome</keyword>
<dbReference type="GO" id="GO:0016705">
    <property type="term" value="F:oxidoreductase activity, acting on paired donors, with incorporation or reduction of molecular oxygen"/>
    <property type="evidence" value="ECO:0007669"/>
    <property type="project" value="InterPro"/>
</dbReference>
<dbReference type="EMBL" id="CAKKLH010000048">
    <property type="protein sequence ID" value="CAH0101006.1"/>
    <property type="molecule type" value="Genomic_DNA"/>
</dbReference>
<evidence type="ECO:0000313" key="2">
    <source>
        <dbReference type="EMBL" id="CAH0101006.1"/>
    </source>
</evidence>
<protein>
    <submittedName>
        <fullName evidence="2">Uncharacterized protein</fullName>
    </submittedName>
</protein>
<dbReference type="GO" id="GO:0005506">
    <property type="term" value="F:iron ion binding"/>
    <property type="evidence" value="ECO:0007669"/>
    <property type="project" value="InterPro"/>
</dbReference>
<evidence type="ECO:0000313" key="3">
    <source>
        <dbReference type="Proteomes" id="UP000789390"/>
    </source>
</evidence>
<accession>A0A8J2RJS7</accession>
<evidence type="ECO:0000256" key="1">
    <source>
        <dbReference type="ARBA" id="ARBA00023033"/>
    </source>
</evidence>
<keyword evidence="1" id="KW-0560">Oxidoreductase</keyword>
<dbReference type="GO" id="GO:0004497">
    <property type="term" value="F:monooxygenase activity"/>
    <property type="evidence" value="ECO:0007669"/>
    <property type="project" value="UniProtKB-KW"/>
</dbReference>
<proteinExistence type="predicted"/>
<dbReference type="AlphaFoldDB" id="A0A8J2RJS7"/>
<dbReference type="SUPFAM" id="SSF48264">
    <property type="entry name" value="Cytochrome P450"/>
    <property type="match status" value="1"/>
</dbReference>
<comment type="caution">
    <text evidence="2">The sequence shown here is derived from an EMBL/GenBank/DDBJ whole genome shotgun (WGS) entry which is preliminary data.</text>
</comment>
<sequence length="89" mass="10005">MLIMMEICSALLHSVVIELLRKASFKWIKEYGSIYRVWFTLRPMVVIAAPELLGAFIPILTSNTLITKAIEYDCFVPLLGKSMAVAKGE</sequence>
<dbReference type="Proteomes" id="UP000789390">
    <property type="component" value="Unassembled WGS sequence"/>
</dbReference>
<reference evidence="2" key="1">
    <citation type="submission" date="2021-11" db="EMBL/GenBank/DDBJ databases">
        <authorList>
            <person name="Schell T."/>
        </authorList>
    </citation>
    <scope>NUCLEOTIDE SEQUENCE</scope>
    <source>
        <strain evidence="2">M5</strain>
    </source>
</reference>
<organism evidence="2 3">
    <name type="scientific">Daphnia galeata</name>
    <dbReference type="NCBI Taxonomy" id="27404"/>
    <lineage>
        <taxon>Eukaryota</taxon>
        <taxon>Metazoa</taxon>
        <taxon>Ecdysozoa</taxon>
        <taxon>Arthropoda</taxon>
        <taxon>Crustacea</taxon>
        <taxon>Branchiopoda</taxon>
        <taxon>Diplostraca</taxon>
        <taxon>Cladocera</taxon>
        <taxon>Anomopoda</taxon>
        <taxon>Daphniidae</taxon>
        <taxon>Daphnia</taxon>
    </lineage>
</organism>
<dbReference type="InterPro" id="IPR036396">
    <property type="entry name" value="Cyt_P450_sf"/>
</dbReference>
<dbReference type="OrthoDB" id="1470350at2759"/>
<name>A0A8J2RJS7_9CRUS</name>
<dbReference type="Gene3D" id="1.10.630.10">
    <property type="entry name" value="Cytochrome P450"/>
    <property type="match status" value="1"/>
</dbReference>
<dbReference type="GO" id="GO:0020037">
    <property type="term" value="F:heme binding"/>
    <property type="evidence" value="ECO:0007669"/>
    <property type="project" value="InterPro"/>
</dbReference>
<gene>
    <name evidence="2" type="ORF">DGAL_LOCUS3302</name>
</gene>
<keyword evidence="1" id="KW-0503">Monooxygenase</keyword>